<dbReference type="Gramene" id="AET7Gv20260600.8">
    <property type="protein sequence ID" value="AET7Gv20260600.8"/>
    <property type="gene ID" value="AET7Gv20260600"/>
</dbReference>
<dbReference type="AlphaFoldDB" id="A0A453QNZ3"/>
<organism evidence="1 2">
    <name type="scientific">Aegilops tauschii subsp. strangulata</name>
    <name type="common">Goatgrass</name>
    <dbReference type="NCBI Taxonomy" id="200361"/>
    <lineage>
        <taxon>Eukaryota</taxon>
        <taxon>Viridiplantae</taxon>
        <taxon>Streptophyta</taxon>
        <taxon>Embryophyta</taxon>
        <taxon>Tracheophyta</taxon>
        <taxon>Spermatophyta</taxon>
        <taxon>Magnoliopsida</taxon>
        <taxon>Liliopsida</taxon>
        <taxon>Poales</taxon>
        <taxon>Poaceae</taxon>
        <taxon>BOP clade</taxon>
        <taxon>Pooideae</taxon>
        <taxon>Triticodae</taxon>
        <taxon>Triticeae</taxon>
        <taxon>Triticinae</taxon>
        <taxon>Aegilops</taxon>
    </lineage>
</organism>
<reference evidence="1" key="5">
    <citation type="journal article" date="2021" name="G3 (Bethesda)">
        <title>Aegilops tauschii genome assembly Aet v5.0 features greater sequence contiguity and improved annotation.</title>
        <authorList>
            <person name="Wang L."/>
            <person name="Zhu T."/>
            <person name="Rodriguez J.C."/>
            <person name="Deal K.R."/>
            <person name="Dubcovsky J."/>
            <person name="McGuire P.E."/>
            <person name="Lux T."/>
            <person name="Spannagl M."/>
            <person name="Mayer K.F.X."/>
            <person name="Baldrich P."/>
            <person name="Meyers B.C."/>
            <person name="Huo N."/>
            <person name="Gu Y.Q."/>
            <person name="Zhou H."/>
            <person name="Devos K.M."/>
            <person name="Bennetzen J.L."/>
            <person name="Unver T."/>
            <person name="Budak H."/>
            <person name="Gulick P.J."/>
            <person name="Galiba G."/>
            <person name="Kalapos B."/>
            <person name="Nelson D.R."/>
            <person name="Li P."/>
            <person name="You F.M."/>
            <person name="Luo M.C."/>
            <person name="Dvorak J."/>
        </authorList>
    </citation>
    <scope>NUCLEOTIDE SEQUENCE [LARGE SCALE GENOMIC DNA]</scope>
    <source>
        <strain evidence="1">cv. AL8/78</strain>
    </source>
</reference>
<proteinExistence type="predicted"/>
<accession>A0A453QNZ3</accession>
<protein>
    <submittedName>
        <fullName evidence="1">Uncharacterized protein</fullName>
    </submittedName>
</protein>
<evidence type="ECO:0000313" key="1">
    <source>
        <dbReference type="EnsemblPlants" id="AET7Gv20260600.8"/>
    </source>
</evidence>
<dbReference type="EnsemblPlants" id="AET7Gv20260600.8">
    <property type="protein sequence ID" value="AET7Gv20260600.8"/>
    <property type="gene ID" value="AET7Gv20260600"/>
</dbReference>
<keyword evidence="2" id="KW-1185">Reference proteome</keyword>
<reference evidence="2" key="1">
    <citation type="journal article" date="2014" name="Science">
        <title>Ancient hybridizations among the ancestral genomes of bread wheat.</title>
        <authorList>
            <consortium name="International Wheat Genome Sequencing Consortium,"/>
            <person name="Marcussen T."/>
            <person name="Sandve S.R."/>
            <person name="Heier L."/>
            <person name="Spannagl M."/>
            <person name="Pfeifer M."/>
            <person name="Jakobsen K.S."/>
            <person name="Wulff B.B."/>
            <person name="Steuernagel B."/>
            <person name="Mayer K.F."/>
            <person name="Olsen O.A."/>
        </authorList>
    </citation>
    <scope>NUCLEOTIDE SEQUENCE [LARGE SCALE GENOMIC DNA]</scope>
    <source>
        <strain evidence="2">cv. AL8/78</strain>
    </source>
</reference>
<reference evidence="1" key="3">
    <citation type="journal article" date="2017" name="Nature">
        <title>Genome sequence of the progenitor of the wheat D genome Aegilops tauschii.</title>
        <authorList>
            <person name="Luo M.C."/>
            <person name="Gu Y.Q."/>
            <person name="Puiu D."/>
            <person name="Wang H."/>
            <person name="Twardziok S.O."/>
            <person name="Deal K.R."/>
            <person name="Huo N."/>
            <person name="Zhu T."/>
            <person name="Wang L."/>
            <person name="Wang Y."/>
            <person name="McGuire P.E."/>
            <person name="Liu S."/>
            <person name="Long H."/>
            <person name="Ramasamy R.K."/>
            <person name="Rodriguez J.C."/>
            <person name="Van S.L."/>
            <person name="Yuan L."/>
            <person name="Wang Z."/>
            <person name="Xia Z."/>
            <person name="Xiao L."/>
            <person name="Anderson O.D."/>
            <person name="Ouyang S."/>
            <person name="Liang Y."/>
            <person name="Zimin A.V."/>
            <person name="Pertea G."/>
            <person name="Qi P."/>
            <person name="Bennetzen J.L."/>
            <person name="Dai X."/>
            <person name="Dawson M.W."/>
            <person name="Muller H.G."/>
            <person name="Kugler K."/>
            <person name="Rivarola-Duarte L."/>
            <person name="Spannagl M."/>
            <person name="Mayer K.F.X."/>
            <person name="Lu F.H."/>
            <person name="Bevan M.W."/>
            <person name="Leroy P."/>
            <person name="Li P."/>
            <person name="You F.M."/>
            <person name="Sun Q."/>
            <person name="Liu Z."/>
            <person name="Lyons E."/>
            <person name="Wicker T."/>
            <person name="Salzberg S.L."/>
            <person name="Devos K.M."/>
            <person name="Dvorak J."/>
        </authorList>
    </citation>
    <scope>NUCLEOTIDE SEQUENCE [LARGE SCALE GENOMIC DNA]</scope>
    <source>
        <strain evidence="1">cv. AL8/78</strain>
    </source>
</reference>
<reference evidence="2" key="2">
    <citation type="journal article" date="2017" name="Nat. Plants">
        <title>The Aegilops tauschii genome reveals multiple impacts of transposons.</title>
        <authorList>
            <person name="Zhao G."/>
            <person name="Zou C."/>
            <person name="Li K."/>
            <person name="Wang K."/>
            <person name="Li T."/>
            <person name="Gao L."/>
            <person name="Zhang X."/>
            <person name="Wang H."/>
            <person name="Yang Z."/>
            <person name="Liu X."/>
            <person name="Jiang W."/>
            <person name="Mao L."/>
            <person name="Kong X."/>
            <person name="Jiao Y."/>
            <person name="Jia J."/>
        </authorList>
    </citation>
    <scope>NUCLEOTIDE SEQUENCE [LARGE SCALE GENOMIC DNA]</scope>
    <source>
        <strain evidence="2">cv. AL8/78</strain>
    </source>
</reference>
<dbReference type="Proteomes" id="UP000015105">
    <property type="component" value="Chromosome 7D"/>
</dbReference>
<dbReference type="Gramene" id="AET7Gv20260600.2">
    <property type="protein sequence ID" value="AET7Gv20260600.2"/>
    <property type="gene ID" value="AET7Gv20260600"/>
</dbReference>
<evidence type="ECO:0000313" key="2">
    <source>
        <dbReference type="Proteomes" id="UP000015105"/>
    </source>
</evidence>
<dbReference type="EnsemblPlants" id="AET7Gv20260600.2">
    <property type="protein sequence ID" value="AET7Gv20260600.2"/>
    <property type="gene ID" value="AET7Gv20260600"/>
</dbReference>
<reference evidence="1" key="4">
    <citation type="submission" date="2019-03" db="UniProtKB">
        <authorList>
            <consortium name="EnsemblPlants"/>
        </authorList>
    </citation>
    <scope>IDENTIFICATION</scope>
</reference>
<name>A0A453QNZ3_AEGTS</name>
<sequence length="77" mass="8789">MLKQTADACTSLYSFSHLLLSPSMRGRADHFPWRKHAPPINELHRRTAPATCICKKILLGKTIKHGYKFSVETQSEH</sequence>